<dbReference type="SUPFAM" id="SSF52467">
    <property type="entry name" value="DHS-like NAD/FAD-binding domain"/>
    <property type="match status" value="1"/>
</dbReference>
<comment type="subcellular location">
    <subcellularLocation>
        <location evidence="1">Mitochondrion</location>
    </subcellularLocation>
</comment>
<name>A0AAD4LQI1_9AGAM</name>
<evidence type="ECO:0000259" key="7">
    <source>
        <dbReference type="PROSITE" id="PS50305"/>
    </source>
</evidence>
<evidence type="ECO:0000256" key="3">
    <source>
        <dbReference type="ARBA" id="ARBA00022679"/>
    </source>
</evidence>
<dbReference type="Proteomes" id="UP001201163">
    <property type="component" value="Unassembled WGS sequence"/>
</dbReference>
<evidence type="ECO:0000313" key="9">
    <source>
        <dbReference type="Proteomes" id="UP001201163"/>
    </source>
</evidence>
<evidence type="ECO:0000256" key="1">
    <source>
        <dbReference type="ARBA" id="ARBA00004173"/>
    </source>
</evidence>
<keyword evidence="3" id="KW-0808">Transferase</keyword>
<comment type="caution">
    <text evidence="6">Lacks conserved residue(s) required for the propagation of feature annotation.</text>
</comment>
<keyword evidence="4" id="KW-0520">NAD</keyword>
<dbReference type="InterPro" id="IPR026591">
    <property type="entry name" value="Sirtuin_cat_small_dom_sf"/>
</dbReference>
<comment type="caution">
    <text evidence="8">The sequence shown here is derived from an EMBL/GenBank/DDBJ whole genome shotgun (WGS) entry which is preliminary data.</text>
</comment>
<evidence type="ECO:0000256" key="4">
    <source>
        <dbReference type="ARBA" id="ARBA00023027"/>
    </source>
</evidence>
<sequence>MRLSVPNIPPSILSNAALRNVPSVLPSEAVQRIASFLASGTAAVLTGAGVSVDSGVKAYRGKDGRYMNPDYKPIFYQELIEDSPRGHSFRQRYWLRAYIGFLPVRRTLPNPTHFSLAALQHAGVVGSLITQNVDGLHHAALRHALSEAEVDARVLQLHGSIFKVRCQHGHIYPRAVFQEWLGRANPRWRAFLAELERTGAQPKTNPDGDVALEESVSYDDFVVPHCPGCDAEGRRNSIMKPDFVFFGESISQKVKDHSYSIVENADRLFVLGTTVATYSAFRLLKHALELRKPVLYLNVGPTRADGIPGVQKLEIPTGEVMQDVADSLLGTRARNDLVLRDMLRSGVVKPST</sequence>
<proteinExistence type="inferred from homology"/>
<evidence type="ECO:0000256" key="6">
    <source>
        <dbReference type="PROSITE-ProRule" id="PRU00236"/>
    </source>
</evidence>
<dbReference type="InterPro" id="IPR003000">
    <property type="entry name" value="Sirtuin"/>
</dbReference>
<dbReference type="Pfam" id="PF02146">
    <property type="entry name" value="SIR2"/>
    <property type="match status" value="1"/>
</dbReference>
<dbReference type="GO" id="GO:0017136">
    <property type="term" value="F:histone deacetylase activity, NAD-dependent"/>
    <property type="evidence" value="ECO:0007669"/>
    <property type="project" value="TreeGrafter"/>
</dbReference>
<dbReference type="AlphaFoldDB" id="A0AAD4LQI1"/>
<reference evidence="8" key="1">
    <citation type="submission" date="2022-01" db="EMBL/GenBank/DDBJ databases">
        <title>Comparative genomics reveals a dynamic genome evolution in the ectomycorrhizal milk-cap (Lactarius) mushrooms.</title>
        <authorList>
            <consortium name="DOE Joint Genome Institute"/>
            <person name="Lebreton A."/>
            <person name="Tang N."/>
            <person name="Kuo A."/>
            <person name="LaButti K."/>
            <person name="Drula E."/>
            <person name="Barry K."/>
            <person name="Clum A."/>
            <person name="Lipzen A."/>
            <person name="Mousain D."/>
            <person name="Ng V."/>
            <person name="Wang R."/>
            <person name="Wang X."/>
            <person name="Dai Y."/>
            <person name="Henrissat B."/>
            <person name="Grigoriev I.V."/>
            <person name="Guerin-Laguette A."/>
            <person name="Yu F."/>
            <person name="Martin F.M."/>
        </authorList>
    </citation>
    <scope>NUCLEOTIDE SEQUENCE</scope>
    <source>
        <strain evidence="8">QP</strain>
    </source>
</reference>
<gene>
    <name evidence="8" type="ORF">EDB92DRAFT_1830592</name>
</gene>
<dbReference type="PROSITE" id="PS50305">
    <property type="entry name" value="SIRTUIN"/>
    <property type="match status" value="1"/>
</dbReference>
<evidence type="ECO:0000256" key="2">
    <source>
        <dbReference type="ARBA" id="ARBA00006924"/>
    </source>
</evidence>
<dbReference type="PANTHER" id="PTHR11085">
    <property type="entry name" value="NAD-DEPENDENT PROTEIN DEACYLASE SIRTUIN-5, MITOCHONDRIAL-RELATED"/>
    <property type="match status" value="1"/>
</dbReference>
<keyword evidence="9" id="KW-1185">Reference proteome</keyword>
<dbReference type="PANTHER" id="PTHR11085:SF10">
    <property type="entry name" value="NAD-DEPENDENT PROTEIN DEACYLASE SIRTUIN-5, MITOCHONDRIAL-RELATED"/>
    <property type="match status" value="1"/>
</dbReference>
<evidence type="ECO:0000256" key="5">
    <source>
        <dbReference type="ARBA" id="ARBA00023128"/>
    </source>
</evidence>
<keyword evidence="5" id="KW-0496">Mitochondrion</keyword>
<feature type="domain" description="Deacetylase sirtuin-type" evidence="7">
    <location>
        <begin position="19"/>
        <end position="332"/>
    </location>
</feature>
<dbReference type="InterPro" id="IPR029035">
    <property type="entry name" value="DHS-like_NAD/FAD-binding_dom"/>
</dbReference>
<dbReference type="EMBL" id="JAKELL010000002">
    <property type="protein sequence ID" value="KAH9000323.1"/>
    <property type="molecule type" value="Genomic_DNA"/>
</dbReference>
<dbReference type="GO" id="GO:0005739">
    <property type="term" value="C:mitochondrion"/>
    <property type="evidence" value="ECO:0007669"/>
    <property type="project" value="UniProtKB-SubCell"/>
</dbReference>
<dbReference type="InterPro" id="IPR050134">
    <property type="entry name" value="NAD-dep_sirtuin_deacylases"/>
</dbReference>
<organism evidence="8 9">
    <name type="scientific">Lactarius akahatsu</name>
    <dbReference type="NCBI Taxonomy" id="416441"/>
    <lineage>
        <taxon>Eukaryota</taxon>
        <taxon>Fungi</taxon>
        <taxon>Dikarya</taxon>
        <taxon>Basidiomycota</taxon>
        <taxon>Agaricomycotina</taxon>
        <taxon>Agaricomycetes</taxon>
        <taxon>Russulales</taxon>
        <taxon>Russulaceae</taxon>
        <taxon>Lactarius</taxon>
    </lineage>
</organism>
<dbReference type="InterPro" id="IPR026590">
    <property type="entry name" value="Ssirtuin_cat_dom"/>
</dbReference>
<protein>
    <submittedName>
        <fullName evidence="8">DHS-like NAD/FAD-binding domain-containing protein</fullName>
    </submittedName>
</protein>
<evidence type="ECO:0000313" key="8">
    <source>
        <dbReference type="EMBL" id="KAH9000323.1"/>
    </source>
</evidence>
<dbReference type="Gene3D" id="3.30.1600.10">
    <property type="entry name" value="SIR2/SIRT2 'Small Domain"/>
    <property type="match status" value="1"/>
</dbReference>
<comment type="similarity">
    <text evidence="2">Belongs to the sirtuin family. Class I subfamily.</text>
</comment>
<dbReference type="Gene3D" id="3.40.50.1220">
    <property type="entry name" value="TPP-binding domain"/>
    <property type="match status" value="1"/>
</dbReference>
<accession>A0AAD4LQI1</accession>
<dbReference type="GO" id="GO:0070403">
    <property type="term" value="F:NAD+ binding"/>
    <property type="evidence" value="ECO:0007669"/>
    <property type="project" value="InterPro"/>
</dbReference>